<name>A0A7S4F4P6_CHRCT</name>
<proteinExistence type="predicted"/>
<evidence type="ECO:0000313" key="3">
    <source>
        <dbReference type="EMBL" id="CAE0772529.1"/>
    </source>
</evidence>
<dbReference type="InterPro" id="IPR029058">
    <property type="entry name" value="AB_hydrolase_fold"/>
</dbReference>
<feature type="domain" description="AB hydrolase-1" evidence="2">
    <location>
        <begin position="603"/>
        <end position="722"/>
    </location>
</feature>
<dbReference type="PANTHER" id="PTHR37471">
    <property type="entry name" value="UNNAMED PRODUCT"/>
    <property type="match status" value="1"/>
</dbReference>
<dbReference type="Gene3D" id="3.40.50.1820">
    <property type="entry name" value="alpha/beta hydrolase"/>
    <property type="match status" value="1"/>
</dbReference>
<dbReference type="Pfam" id="PF00561">
    <property type="entry name" value="Abhydrolase_1"/>
    <property type="match status" value="1"/>
</dbReference>
<dbReference type="PANTHER" id="PTHR37471:SF1">
    <property type="entry name" value="AB HYDROLASE-1 DOMAIN-CONTAINING PROTEIN"/>
    <property type="match status" value="1"/>
</dbReference>
<reference evidence="3" key="1">
    <citation type="submission" date="2021-01" db="EMBL/GenBank/DDBJ databases">
        <authorList>
            <person name="Corre E."/>
            <person name="Pelletier E."/>
            <person name="Niang G."/>
            <person name="Scheremetjew M."/>
            <person name="Finn R."/>
            <person name="Kale V."/>
            <person name="Holt S."/>
            <person name="Cochrane G."/>
            <person name="Meng A."/>
            <person name="Brown T."/>
            <person name="Cohen L."/>
        </authorList>
    </citation>
    <scope>NUCLEOTIDE SEQUENCE</scope>
    <source>
        <strain evidence="3">CCMP645</strain>
    </source>
</reference>
<feature type="compositionally biased region" description="Low complexity" evidence="1">
    <location>
        <begin position="312"/>
        <end position="321"/>
    </location>
</feature>
<evidence type="ECO:0000259" key="2">
    <source>
        <dbReference type="Pfam" id="PF00561"/>
    </source>
</evidence>
<dbReference type="EMBL" id="HBIZ01039442">
    <property type="protein sequence ID" value="CAE0772529.1"/>
    <property type="molecule type" value="Transcribed_RNA"/>
</dbReference>
<protein>
    <recommendedName>
        <fullName evidence="2">AB hydrolase-1 domain-containing protein</fullName>
    </recommendedName>
</protein>
<feature type="region of interest" description="Disordered" evidence="1">
    <location>
        <begin position="1"/>
        <end position="24"/>
    </location>
</feature>
<dbReference type="AlphaFoldDB" id="A0A7S4F4P6"/>
<dbReference type="SUPFAM" id="SSF53474">
    <property type="entry name" value="alpha/beta-Hydrolases"/>
    <property type="match status" value="1"/>
</dbReference>
<sequence>MISLSSDCTDSSRRSSPVRSTHRRRLAKSRSVLRCCNAPPLHLVPLICCVLPASGFHPMISAPSRFFVNPSLHTKARSTIVAVSEEAENTQRQKLALRPSEPQSLFPQTVPQPLDTLHRRQKQVGELVVAWAGLLPKLGGFVRSKVGSFSFMLRRLCRRFAANLYARKPTWNLAERMSVGVAVVLLVFFRCAGPLCLVGSGVYALSLVTGHAVLRGMVASVGNTARVAVGVEALFYVSCCVFATVVSRTAAQPPHLSRSRRREIWRALLEDPHFSATEFASQWFFIPGVHERRRKRLQEQIAMARRDAAQHGSSTGATAGDRATDGVGTGVGAGVGELKLAAQEQTRSSVIADTTATSLALRDGSGGVGERVALTIATQAPALAPAPTPVPAPAPAPLPRVRFEQLHLDDVEEWLSWGLFGSTRDAISKAQFDELRHRIADLETAAGQALRPPRNPHRFDVDRHRSRVKHLKRLQFHNKLKRLSRRAQRRRLERRAHADADDDGDVAAIDEGWDSAAGSGGERLDEIAVTSRMQVESMRLHSEPLRWQHRPLAYYAISQGVGSILTRVLMGRAGYVAERQQELRYFYRPPADSAAGDGASRKALVFIHGIGVGPAPYLHFVQRAAREGAAVIVVELGAVAQRISAAPPSAPRFAQLLRQALRRHGLESAVVAGHSLGSAYAVYAHRHAPSLVSSLVLIDPIACQMHHPSLIDYFFYALPYSTASLLEEYYIRRELFTSYVISRHIWWWEAACWLGDMSAAKPTLVCLSEDDAIVNADGLRAYWDRPEAKARGVRVLALEGVGHGAWLANERAREALAAAIRELP</sequence>
<gene>
    <name evidence="3" type="ORF">PCAR00345_LOCUS25141</name>
</gene>
<accession>A0A7S4F4P6</accession>
<feature type="region of interest" description="Disordered" evidence="1">
    <location>
        <begin position="304"/>
        <end position="325"/>
    </location>
</feature>
<evidence type="ECO:0000256" key="1">
    <source>
        <dbReference type="SAM" id="MobiDB-lite"/>
    </source>
</evidence>
<organism evidence="3">
    <name type="scientific">Chrysotila carterae</name>
    <name type="common">Marine alga</name>
    <name type="synonym">Syracosphaera carterae</name>
    <dbReference type="NCBI Taxonomy" id="13221"/>
    <lineage>
        <taxon>Eukaryota</taxon>
        <taxon>Haptista</taxon>
        <taxon>Haptophyta</taxon>
        <taxon>Prymnesiophyceae</taxon>
        <taxon>Isochrysidales</taxon>
        <taxon>Isochrysidaceae</taxon>
        <taxon>Chrysotila</taxon>
    </lineage>
</organism>
<dbReference type="InterPro" id="IPR000073">
    <property type="entry name" value="AB_hydrolase_1"/>
</dbReference>